<dbReference type="InterPro" id="IPR029068">
    <property type="entry name" value="Glyas_Bleomycin-R_OHBP_Dase"/>
</dbReference>
<accession>A0ABT6MWI8</accession>
<sequence>MRGVITFGLVAMLASGGAEAADRPAITGISHIAVYAADLAAADQFYAVKLGAEKHPDPENAKGTIYRFSPQQYVEVLPLPTGEGINRLAHVAFSTADAAKLRAYLSAHHAREVSPVQRAPDGGQWFSARDPEGNLVQFVQSGTTDTTPAPGALSSRIIHIGFAVHDRAKEDGFYRALLGFRPYWWGSMKAGTTDWVSQQVPDGHDWIEYMMVGDGSTTPLAKIDQQELGVLNHFSLGVANMEAAVTTLIAGDRLSPRHDGPQMGLDGKWQANLYDPDGSRVELMEFQPVTKPCCSAFTADSPKG</sequence>
<feature type="chain" id="PRO_5047492000" evidence="2">
    <location>
        <begin position="21"/>
        <end position="304"/>
    </location>
</feature>
<dbReference type="CDD" id="cd06587">
    <property type="entry name" value="VOC"/>
    <property type="match status" value="1"/>
</dbReference>
<name>A0ABT6MWI8_9SPHN</name>
<evidence type="ECO:0000313" key="5">
    <source>
        <dbReference type="Proteomes" id="UP001160625"/>
    </source>
</evidence>
<keyword evidence="2" id="KW-0732">Signal</keyword>
<evidence type="ECO:0000256" key="1">
    <source>
        <dbReference type="ARBA" id="ARBA00022723"/>
    </source>
</evidence>
<evidence type="ECO:0000313" key="4">
    <source>
        <dbReference type="EMBL" id="MDH7637357.1"/>
    </source>
</evidence>
<feature type="domain" description="VOC" evidence="3">
    <location>
        <begin position="156"/>
        <end position="286"/>
    </location>
</feature>
<dbReference type="PANTHER" id="PTHR43048:SF3">
    <property type="entry name" value="METHYLMALONYL-COA EPIMERASE, MITOCHONDRIAL"/>
    <property type="match status" value="1"/>
</dbReference>
<feature type="signal peptide" evidence="2">
    <location>
        <begin position="1"/>
        <end position="20"/>
    </location>
</feature>
<gene>
    <name evidence="4" type="ORF">QGN17_01315</name>
</gene>
<evidence type="ECO:0000259" key="3">
    <source>
        <dbReference type="PROSITE" id="PS51819"/>
    </source>
</evidence>
<dbReference type="PROSITE" id="PS51819">
    <property type="entry name" value="VOC"/>
    <property type="match status" value="2"/>
</dbReference>
<dbReference type="Pfam" id="PF00903">
    <property type="entry name" value="Glyoxalase"/>
    <property type="match status" value="1"/>
</dbReference>
<keyword evidence="1" id="KW-0479">Metal-binding</keyword>
<dbReference type="Gene3D" id="3.10.180.10">
    <property type="entry name" value="2,3-Dihydroxybiphenyl 1,2-Dioxygenase, domain 1"/>
    <property type="match status" value="2"/>
</dbReference>
<proteinExistence type="predicted"/>
<dbReference type="EMBL" id="JARYGZ010000001">
    <property type="protein sequence ID" value="MDH7637357.1"/>
    <property type="molecule type" value="Genomic_DNA"/>
</dbReference>
<dbReference type="SUPFAM" id="SSF54593">
    <property type="entry name" value="Glyoxalase/Bleomycin resistance protein/Dihydroxybiphenyl dioxygenase"/>
    <property type="match status" value="2"/>
</dbReference>
<dbReference type="PANTHER" id="PTHR43048">
    <property type="entry name" value="METHYLMALONYL-COA EPIMERASE"/>
    <property type="match status" value="1"/>
</dbReference>
<keyword evidence="5" id="KW-1185">Reference proteome</keyword>
<organism evidence="4 5">
    <name type="scientific">Sphingomonas oryzagri</name>
    <dbReference type="NCBI Taxonomy" id="3042314"/>
    <lineage>
        <taxon>Bacteria</taxon>
        <taxon>Pseudomonadati</taxon>
        <taxon>Pseudomonadota</taxon>
        <taxon>Alphaproteobacteria</taxon>
        <taxon>Sphingomonadales</taxon>
        <taxon>Sphingomonadaceae</taxon>
        <taxon>Sphingomonas</taxon>
    </lineage>
</organism>
<feature type="domain" description="VOC" evidence="3">
    <location>
        <begin position="28"/>
        <end position="141"/>
    </location>
</feature>
<dbReference type="Proteomes" id="UP001160625">
    <property type="component" value="Unassembled WGS sequence"/>
</dbReference>
<comment type="caution">
    <text evidence="4">The sequence shown here is derived from an EMBL/GenBank/DDBJ whole genome shotgun (WGS) entry which is preliminary data.</text>
</comment>
<reference evidence="4" key="1">
    <citation type="submission" date="2023-04" db="EMBL/GenBank/DDBJ databases">
        <title>Sphingomonas sp. MAHUQ-71 isolated from rice field.</title>
        <authorList>
            <person name="Huq M.A."/>
        </authorList>
    </citation>
    <scope>NUCLEOTIDE SEQUENCE</scope>
    <source>
        <strain evidence="4">MAHUQ-71</strain>
    </source>
</reference>
<dbReference type="InterPro" id="IPR037523">
    <property type="entry name" value="VOC_core"/>
</dbReference>
<dbReference type="InterPro" id="IPR051785">
    <property type="entry name" value="MMCE/EMCE_epimerase"/>
</dbReference>
<dbReference type="RefSeq" id="WP_281042713.1">
    <property type="nucleotide sequence ID" value="NZ_JARYGZ010000001.1"/>
</dbReference>
<dbReference type="InterPro" id="IPR004360">
    <property type="entry name" value="Glyas_Fos-R_dOase_dom"/>
</dbReference>
<evidence type="ECO:0000256" key="2">
    <source>
        <dbReference type="SAM" id="SignalP"/>
    </source>
</evidence>
<protein>
    <submittedName>
        <fullName evidence="4">VOC family protein</fullName>
    </submittedName>
</protein>